<name>A0A1B7TEF1_9ASCO</name>
<keyword evidence="2" id="KW-1185">Reference proteome</keyword>
<reference evidence="2" key="1">
    <citation type="journal article" date="2016" name="Proc. Natl. Acad. Sci. U.S.A.">
        <title>Comparative genomics of biotechnologically important yeasts.</title>
        <authorList>
            <person name="Riley R."/>
            <person name="Haridas S."/>
            <person name="Wolfe K.H."/>
            <person name="Lopes M.R."/>
            <person name="Hittinger C.T."/>
            <person name="Goeker M."/>
            <person name="Salamov A.A."/>
            <person name="Wisecaver J.H."/>
            <person name="Long T.M."/>
            <person name="Calvey C.H."/>
            <person name="Aerts A.L."/>
            <person name="Barry K.W."/>
            <person name="Choi C."/>
            <person name="Clum A."/>
            <person name="Coughlan A.Y."/>
            <person name="Deshpande S."/>
            <person name="Douglass A.P."/>
            <person name="Hanson S.J."/>
            <person name="Klenk H.-P."/>
            <person name="LaButti K.M."/>
            <person name="Lapidus A."/>
            <person name="Lindquist E.A."/>
            <person name="Lipzen A.M."/>
            <person name="Meier-Kolthoff J.P."/>
            <person name="Ohm R.A."/>
            <person name="Otillar R.P."/>
            <person name="Pangilinan J.L."/>
            <person name="Peng Y."/>
            <person name="Rokas A."/>
            <person name="Rosa C.A."/>
            <person name="Scheuner C."/>
            <person name="Sibirny A.A."/>
            <person name="Slot J.C."/>
            <person name="Stielow J.B."/>
            <person name="Sun H."/>
            <person name="Kurtzman C.P."/>
            <person name="Blackwell M."/>
            <person name="Grigoriev I.V."/>
            <person name="Jeffries T.W."/>
        </authorList>
    </citation>
    <scope>NUCLEOTIDE SEQUENCE [LARGE SCALE GENOMIC DNA]</scope>
    <source>
        <strain evidence="2">NRRL Y-1626</strain>
    </source>
</reference>
<protein>
    <submittedName>
        <fullName evidence="1">Uncharacterized protein</fullName>
    </submittedName>
</protein>
<gene>
    <name evidence="1" type="ORF">HANVADRAFT_2182</name>
</gene>
<sequence length="80" mass="9211">MVETQFKANVKVILTDQGKEFENNVLKDFLLDRDSRGINMEENAISVVKKLTRKLMNENVMVTSDMWPYAASYGTGFQFN</sequence>
<comment type="caution">
    <text evidence="1">The sequence shown here is derived from an EMBL/GenBank/DDBJ whole genome shotgun (WGS) entry which is preliminary data.</text>
</comment>
<evidence type="ECO:0000313" key="2">
    <source>
        <dbReference type="Proteomes" id="UP000092321"/>
    </source>
</evidence>
<evidence type="ECO:0000313" key="1">
    <source>
        <dbReference type="EMBL" id="OBA27078.1"/>
    </source>
</evidence>
<dbReference type="Proteomes" id="UP000092321">
    <property type="component" value="Unassembled WGS sequence"/>
</dbReference>
<organism evidence="1 2">
    <name type="scientific">Hanseniaspora valbyensis NRRL Y-1626</name>
    <dbReference type="NCBI Taxonomy" id="766949"/>
    <lineage>
        <taxon>Eukaryota</taxon>
        <taxon>Fungi</taxon>
        <taxon>Dikarya</taxon>
        <taxon>Ascomycota</taxon>
        <taxon>Saccharomycotina</taxon>
        <taxon>Saccharomycetes</taxon>
        <taxon>Saccharomycodales</taxon>
        <taxon>Saccharomycodaceae</taxon>
        <taxon>Hanseniaspora</taxon>
    </lineage>
</organism>
<dbReference type="EMBL" id="LXPE01000011">
    <property type="protein sequence ID" value="OBA27078.1"/>
    <property type="molecule type" value="Genomic_DNA"/>
</dbReference>
<dbReference type="AlphaFoldDB" id="A0A1B7TEF1"/>
<proteinExistence type="predicted"/>
<accession>A0A1B7TEF1</accession>